<proteinExistence type="inferred from homology"/>
<keyword evidence="2" id="KW-0175">Coiled coil</keyword>
<gene>
    <name evidence="4" type="ORF">CJ030_MR6G009341</name>
</gene>
<evidence type="ECO:0000313" key="4">
    <source>
        <dbReference type="EMBL" id="KAB1209324.1"/>
    </source>
</evidence>
<accession>A0A6A1V932</accession>
<comment type="caution">
    <text evidence="4">The sequence shown here is derived from an EMBL/GenBank/DDBJ whole genome shotgun (WGS) entry which is preliminary data.</text>
</comment>
<dbReference type="GO" id="GO:0015031">
    <property type="term" value="P:protein transport"/>
    <property type="evidence" value="ECO:0007669"/>
    <property type="project" value="InterPro"/>
</dbReference>
<feature type="coiled-coil region" evidence="2">
    <location>
        <begin position="32"/>
        <end position="59"/>
    </location>
</feature>
<dbReference type="InterPro" id="IPR042277">
    <property type="entry name" value="IST1-like"/>
</dbReference>
<feature type="region of interest" description="Disordered" evidence="3">
    <location>
        <begin position="350"/>
        <end position="369"/>
    </location>
</feature>
<dbReference type="InterPro" id="IPR005061">
    <property type="entry name" value="Ist1"/>
</dbReference>
<dbReference type="Gene3D" id="1.20.1260.60">
    <property type="entry name" value="Vacuolar protein sorting-associated protein Ist1"/>
    <property type="match status" value="1"/>
</dbReference>
<evidence type="ECO:0000256" key="3">
    <source>
        <dbReference type="SAM" id="MobiDB-lite"/>
    </source>
</evidence>
<dbReference type="FunFam" id="1.20.1260.60:FF:000003">
    <property type="entry name" value="IST1-like protein isoform A"/>
    <property type="match status" value="1"/>
</dbReference>
<dbReference type="EMBL" id="RXIC02000024">
    <property type="protein sequence ID" value="KAB1209324.1"/>
    <property type="molecule type" value="Genomic_DNA"/>
</dbReference>
<feature type="compositionally biased region" description="Polar residues" evidence="3">
    <location>
        <begin position="549"/>
        <end position="558"/>
    </location>
</feature>
<feature type="region of interest" description="Disordered" evidence="3">
    <location>
        <begin position="271"/>
        <end position="334"/>
    </location>
</feature>
<feature type="compositionally biased region" description="Polar residues" evidence="3">
    <location>
        <begin position="351"/>
        <end position="366"/>
    </location>
</feature>
<name>A0A6A1V932_9ROSI</name>
<dbReference type="Pfam" id="PF03398">
    <property type="entry name" value="Ist1"/>
    <property type="match status" value="1"/>
</dbReference>
<reference evidence="4 5" key="1">
    <citation type="journal article" date="2019" name="Plant Biotechnol. J.">
        <title>The red bayberry genome and genetic basis of sex determination.</title>
        <authorList>
            <person name="Jia H.M."/>
            <person name="Jia H.J."/>
            <person name="Cai Q.L."/>
            <person name="Wang Y."/>
            <person name="Zhao H.B."/>
            <person name="Yang W.F."/>
            <person name="Wang G.Y."/>
            <person name="Li Y.H."/>
            <person name="Zhan D.L."/>
            <person name="Shen Y.T."/>
            <person name="Niu Q.F."/>
            <person name="Chang L."/>
            <person name="Qiu J."/>
            <person name="Zhao L."/>
            <person name="Xie H.B."/>
            <person name="Fu W.Y."/>
            <person name="Jin J."/>
            <person name="Li X.W."/>
            <person name="Jiao Y."/>
            <person name="Zhou C.C."/>
            <person name="Tu T."/>
            <person name="Chai C.Y."/>
            <person name="Gao J.L."/>
            <person name="Fan L.J."/>
            <person name="van de Weg E."/>
            <person name="Wang J.Y."/>
            <person name="Gao Z.S."/>
        </authorList>
    </citation>
    <scope>NUCLEOTIDE SEQUENCE [LARGE SCALE GENOMIC DNA]</scope>
    <source>
        <tissue evidence="4">Leaves</tissue>
    </source>
</reference>
<dbReference type="OrthoDB" id="29853at2759"/>
<sequence>MSMLDSFFNKGFKATKCKTLLKLTIPRIKLLRNRREIQIKQMRRDIAKLLETGQEATARIRVEHVVREENMMAAQEILELFCELIAVRLPIIEAQRECPLDLKEAISSVCFAAPRCSDLTELIQVQLLFATKYGKEFVSAATELMPDCGVNRQLIELLSIRAPSPEKKLKLLKEIAEEYEVDWDPAATETELLKTHEDLLNGPAQFVSGSKLPLPKEKHDETLYSTPEQHQTEQPDADSGIDSLDFPEVPKVAVQSSANVASAPAMSPPLQAVFPSLQDTPLPDLDPDSSKSSGVIENSPEERQLEPEEVMQERPVANKDEQPSVPVGGGDDKQFIPFIASPSLSSASFSVTQSKSPTPMPTSLSRTKSEANVDFQDVLTAAQAAAESAERAAAAARSAASLAQLRINELTKKNNQFPDTSCENPFHIDIPNRSATEENQHLDNQNLFGNSDNVVLNSPELHQASDQSSEPSTLPSFDTRKVDFDSALPSDYGFENELAPHQPQILTSMDDEPAPHQPQRLNSMDDDPAPHQPQRLNSMDDDPYLSYPNLFTSQSPTLGSAAHYSVDNSR</sequence>
<dbReference type="PANTHER" id="PTHR12161">
    <property type="entry name" value="IST1 FAMILY MEMBER"/>
    <property type="match status" value="1"/>
</dbReference>
<keyword evidence="5" id="KW-1185">Reference proteome</keyword>
<feature type="compositionally biased region" description="Polar residues" evidence="3">
    <location>
        <begin position="464"/>
        <end position="476"/>
    </location>
</feature>
<comment type="similarity">
    <text evidence="1">Belongs to the IST1 family.</text>
</comment>
<evidence type="ECO:0000313" key="5">
    <source>
        <dbReference type="Proteomes" id="UP000516437"/>
    </source>
</evidence>
<evidence type="ECO:0000256" key="2">
    <source>
        <dbReference type="SAM" id="Coils"/>
    </source>
</evidence>
<feature type="region of interest" description="Disordered" evidence="3">
    <location>
        <begin position="462"/>
        <end position="570"/>
    </location>
</feature>
<protein>
    <submittedName>
        <fullName evidence="4">IST1-like protein</fullName>
    </submittedName>
</protein>
<feature type="region of interest" description="Disordered" evidence="3">
    <location>
        <begin position="204"/>
        <end position="244"/>
    </location>
</feature>
<feature type="compositionally biased region" description="Polar residues" evidence="3">
    <location>
        <begin position="223"/>
        <end position="234"/>
    </location>
</feature>
<dbReference type="Proteomes" id="UP000516437">
    <property type="component" value="Chromosome 6"/>
</dbReference>
<organism evidence="4 5">
    <name type="scientific">Morella rubra</name>
    <name type="common">Chinese bayberry</name>
    <dbReference type="NCBI Taxonomy" id="262757"/>
    <lineage>
        <taxon>Eukaryota</taxon>
        <taxon>Viridiplantae</taxon>
        <taxon>Streptophyta</taxon>
        <taxon>Embryophyta</taxon>
        <taxon>Tracheophyta</taxon>
        <taxon>Spermatophyta</taxon>
        <taxon>Magnoliopsida</taxon>
        <taxon>eudicotyledons</taxon>
        <taxon>Gunneridae</taxon>
        <taxon>Pentapetalae</taxon>
        <taxon>rosids</taxon>
        <taxon>fabids</taxon>
        <taxon>Fagales</taxon>
        <taxon>Myricaceae</taxon>
        <taxon>Morella</taxon>
    </lineage>
</organism>
<dbReference type="PANTHER" id="PTHR12161:SF5">
    <property type="entry name" value="IST1 HOMOLOG"/>
    <property type="match status" value="1"/>
</dbReference>
<dbReference type="AlphaFoldDB" id="A0A6A1V932"/>
<evidence type="ECO:0000256" key="1">
    <source>
        <dbReference type="ARBA" id="ARBA00005536"/>
    </source>
</evidence>